<sequence>MLMETVSSEQNQQQIEMSQKQKKRLCLKILFKLLRINMQTTYFFMNNSILLTELLIFSHFSVLKNKEKAMPILYKVSDYVLAMSSTCYVLGETLWMHHFDYHETLMKNASEHFSVLITRFTMVVYLYNVKYFFVVKKGGQGGMSHQTGKKEDYMIRKKLGC</sequence>
<feature type="transmembrane region" description="Helical" evidence="1">
    <location>
        <begin position="72"/>
        <end position="91"/>
    </location>
</feature>
<evidence type="ECO:0000313" key="2">
    <source>
        <dbReference type="EMBL" id="KAH1167297.1"/>
    </source>
</evidence>
<protein>
    <submittedName>
        <fullName evidence="2">Uncharacterized protein</fullName>
    </submittedName>
</protein>
<reference evidence="2" key="1">
    <citation type="submission" date="2021-09" db="EMBL/GenBank/DDBJ databases">
        <title>The genome of Mauremys mutica provides insights into the evolution of semi-aquatic lifestyle.</title>
        <authorList>
            <person name="Gong S."/>
            <person name="Gao Y."/>
        </authorList>
    </citation>
    <scope>NUCLEOTIDE SEQUENCE</scope>
    <source>
        <strain evidence="2">MM-2020</strain>
        <tissue evidence="2">Muscle</tissue>
    </source>
</reference>
<keyword evidence="3" id="KW-1185">Reference proteome</keyword>
<keyword evidence="1" id="KW-0472">Membrane</keyword>
<proteinExistence type="predicted"/>
<feature type="transmembrane region" description="Helical" evidence="1">
    <location>
        <begin position="111"/>
        <end position="129"/>
    </location>
</feature>
<comment type="caution">
    <text evidence="2">The sequence shown here is derived from an EMBL/GenBank/DDBJ whole genome shotgun (WGS) entry which is preliminary data.</text>
</comment>
<feature type="transmembrane region" description="Helical" evidence="1">
    <location>
        <begin position="42"/>
        <end position="60"/>
    </location>
</feature>
<organism evidence="2 3">
    <name type="scientific">Mauremys mutica</name>
    <name type="common">yellowpond turtle</name>
    <dbReference type="NCBI Taxonomy" id="74926"/>
    <lineage>
        <taxon>Eukaryota</taxon>
        <taxon>Metazoa</taxon>
        <taxon>Chordata</taxon>
        <taxon>Craniata</taxon>
        <taxon>Vertebrata</taxon>
        <taxon>Euteleostomi</taxon>
        <taxon>Archelosauria</taxon>
        <taxon>Testudinata</taxon>
        <taxon>Testudines</taxon>
        <taxon>Cryptodira</taxon>
        <taxon>Durocryptodira</taxon>
        <taxon>Testudinoidea</taxon>
        <taxon>Geoemydidae</taxon>
        <taxon>Geoemydinae</taxon>
        <taxon>Mauremys</taxon>
    </lineage>
</organism>
<gene>
    <name evidence="2" type="ORF">KIL84_002780</name>
</gene>
<evidence type="ECO:0000313" key="3">
    <source>
        <dbReference type="Proteomes" id="UP000827986"/>
    </source>
</evidence>
<dbReference type="Proteomes" id="UP000827986">
    <property type="component" value="Unassembled WGS sequence"/>
</dbReference>
<dbReference type="EMBL" id="JAHDVG010000486">
    <property type="protein sequence ID" value="KAH1167297.1"/>
    <property type="molecule type" value="Genomic_DNA"/>
</dbReference>
<dbReference type="AlphaFoldDB" id="A0A9D3WUB9"/>
<accession>A0A9D3WUB9</accession>
<keyword evidence="1" id="KW-1133">Transmembrane helix</keyword>
<name>A0A9D3WUB9_9SAUR</name>
<keyword evidence="1" id="KW-0812">Transmembrane</keyword>
<evidence type="ECO:0000256" key="1">
    <source>
        <dbReference type="SAM" id="Phobius"/>
    </source>
</evidence>